<feature type="compositionally biased region" description="Basic residues" evidence="2">
    <location>
        <begin position="1"/>
        <end position="10"/>
    </location>
</feature>
<dbReference type="EMBL" id="CAAALY010062384">
    <property type="protein sequence ID" value="VEL23521.1"/>
    <property type="molecule type" value="Genomic_DNA"/>
</dbReference>
<evidence type="ECO:0000256" key="2">
    <source>
        <dbReference type="SAM" id="MobiDB-lite"/>
    </source>
</evidence>
<feature type="compositionally biased region" description="Low complexity" evidence="2">
    <location>
        <begin position="67"/>
        <end position="86"/>
    </location>
</feature>
<accession>A0A3S5CI76</accession>
<dbReference type="Proteomes" id="UP000784294">
    <property type="component" value="Unassembled WGS sequence"/>
</dbReference>
<reference evidence="3" key="1">
    <citation type="submission" date="2018-11" db="EMBL/GenBank/DDBJ databases">
        <authorList>
            <consortium name="Pathogen Informatics"/>
        </authorList>
    </citation>
    <scope>NUCLEOTIDE SEQUENCE</scope>
</reference>
<gene>
    <name evidence="3" type="ORF">PXEA_LOCUS16961</name>
</gene>
<sequence>MSSARHHPHRASVPVTGSTSKASPPCSVCPACPFCSACPVAGPSGLDTGIERIPRLHRLPPVLQQGPQHPSYRPPSSSQQQQPHQSCLTQTDHNPQSHHHTPLYQYHAEVNDCCAETRREVELLRMTNETLVAEIDDLREAKKISQVKQSELEERVQQIDKIVEMLREEKTWYENLLTI</sequence>
<evidence type="ECO:0000256" key="1">
    <source>
        <dbReference type="SAM" id="Coils"/>
    </source>
</evidence>
<keyword evidence="4" id="KW-1185">Reference proteome</keyword>
<comment type="caution">
    <text evidence="3">The sequence shown here is derived from an EMBL/GenBank/DDBJ whole genome shotgun (WGS) entry which is preliminary data.</text>
</comment>
<protein>
    <submittedName>
        <fullName evidence="3">Uncharacterized protein</fullName>
    </submittedName>
</protein>
<dbReference type="AlphaFoldDB" id="A0A3S5CI76"/>
<organism evidence="3 4">
    <name type="scientific">Protopolystoma xenopodis</name>
    <dbReference type="NCBI Taxonomy" id="117903"/>
    <lineage>
        <taxon>Eukaryota</taxon>
        <taxon>Metazoa</taxon>
        <taxon>Spiralia</taxon>
        <taxon>Lophotrochozoa</taxon>
        <taxon>Platyhelminthes</taxon>
        <taxon>Monogenea</taxon>
        <taxon>Polyopisthocotylea</taxon>
        <taxon>Polystomatidea</taxon>
        <taxon>Polystomatidae</taxon>
        <taxon>Protopolystoma</taxon>
    </lineage>
</organism>
<feature type="region of interest" description="Disordered" evidence="2">
    <location>
        <begin position="61"/>
        <end position="100"/>
    </location>
</feature>
<feature type="coiled-coil region" evidence="1">
    <location>
        <begin position="121"/>
        <end position="169"/>
    </location>
</feature>
<evidence type="ECO:0000313" key="4">
    <source>
        <dbReference type="Proteomes" id="UP000784294"/>
    </source>
</evidence>
<name>A0A3S5CI76_9PLAT</name>
<proteinExistence type="predicted"/>
<feature type="region of interest" description="Disordered" evidence="2">
    <location>
        <begin position="1"/>
        <end position="22"/>
    </location>
</feature>
<keyword evidence="1" id="KW-0175">Coiled coil</keyword>
<evidence type="ECO:0000313" key="3">
    <source>
        <dbReference type="EMBL" id="VEL23521.1"/>
    </source>
</evidence>